<protein>
    <recommendedName>
        <fullName evidence="6">Tetratricopeptide repeat protein</fullName>
    </recommendedName>
</protein>
<dbReference type="OrthoDB" id="9778494at2"/>
<keyword evidence="1" id="KW-0472">Membrane</keyword>
<dbReference type="SUPFAM" id="SSF48452">
    <property type="entry name" value="TPR-like"/>
    <property type="match status" value="2"/>
</dbReference>
<dbReference type="Proteomes" id="UP000321917">
    <property type="component" value="Unassembled WGS sequence"/>
</dbReference>
<reference evidence="3 5" key="1">
    <citation type="submission" date="2019-07" db="EMBL/GenBank/DDBJ databases">
        <title>Genomes of sea-ice associated Colwellia species.</title>
        <authorList>
            <person name="Bowman J.P."/>
        </authorList>
    </citation>
    <scope>NUCLEOTIDE SEQUENCE [LARGE SCALE GENOMIC DNA]</scope>
    <source>
        <strain evidence="2 4">ACAM 607</strain>
        <strain evidence="3 5">IC036</strain>
    </source>
</reference>
<keyword evidence="1" id="KW-1133">Transmembrane helix</keyword>
<keyword evidence="1" id="KW-0812">Transmembrane</keyword>
<accession>A0A5C6QEC7</accession>
<keyword evidence="4" id="KW-1185">Reference proteome</keyword>
<dbReference type="AlphaFoldDB" id="A0A5C6QEC7"/>
<evidence type="ECO:0000313" key="4">
    <source>
        <dbReference type="Proteomes" id="UP000321525"/>
    </source>
</evidence>
<dbReference type="PANTHER" id="PTHR45588">
    <property type="entry name" value="TPR DOMAIN-CONTAINING PROTEIN"/>
    <property type="match status" value="1"/>
</dbReference>
<sequence length="514" mass="57406">MKTISKLLYFTVIASMFFISMAGYAHDGHEDKDMIINDLGDLGDVSFSISCNKNAQKAMSTGVGLLHHMMYAQAEELFGHWIEKEPDCAMIYWGYSMSLFHPLWPDTIKNEALQRGQAALAKATTLNFTKRERDYINAAAQYYRGWEAVDDKLRIVQWANAQEVVYQKNPDDIDAAAFYALSLIVTASKQDLLFKQNQAAGDILQKIRNISPNHPGAIHYTIHAYDNAPLAKFAIDAARAYDKVAPDVPHALHMPSHIFVRLGMWDDVVSWNLRSAKAALNYPTNGATSMHYAHAIDYQIYGYLQLGDSAKAEALFEQVAGYHPIQATFPSAYALAVIPARLALEQKKWSQASQLKNQQPSYIDWQQFPQVEAITYFARGLGAARSGDFKSAQENVAMLDVLYEKTKIISASYWAPLVDAQRHSVNSWISFGKGKIDQALVQLRQAADIEDSMDKSPVTPGAVIPARELLADMLFLNGDYASALTEYKLSLAINPNRFNSLLGMKQTLLAMKKP</sequence>
<name>A0A5C6QEC7_9GAMM</name>
<gene>
    <name evidence="2" type="ORF">ESZ26_11720</name>
    <name evidence="3" type="ORF">ESZ27_08955</name>
</gene>
<feature type="transmembrane region" description="Helical" evidence="1">
    <location>
        <begin position="7"/>
        <end position="25"/>
    </location>
</feature>
<comment type="caution">
    <text evidence="3">The sequence shown here is derived from an EMBL/GenBank/DDBJ whole genome shotgun (WGS) entry which is preliminary data.</text>
</comment>
<dbReference type="EMBL" id="VOLR01000015">
    <property type="protein sequence ID" value="TWX58353.1"/>
    <property type="molecule type" value="Genomic_DNA"/>
</dbReference>
<dbReference type="RefSeq" id="WP_146799700.1">
    <property type="nucleotide sequence ID" value="NZ_VOLP01000014.1"/>
</dbReference>
<proteinExistence type="predicted"/>
<dbReference type="Gene3D" id="1.25.40.10">
    <property type="entry name" value="Tetratricopeptide repeat domain"/>
    <property type="match status" value="2"/>
</dbReference>
<evidence type="ECO:0000313" key="3">
    <source>
        <dbReference type="EMBL" id="TWX67405.1"/>
    </source>
</evidence>
<evidence type="ECO:0000313" key="5">
    <source>
        <dbReference type="Proteomes" id="UP000321917"/>
    </source>
</evidence>
<evidence type="ECO:0000313" key="2">
    <source>
        <dbReference type="EMBL" id="TWX58353.1"/>
    </source>
</evidence>
<evidence type="ECO:0008006" key="6">
    <source>
        <dbReference type="Google" id="ProtNLM"/>
    </source>
</evidence>
<evidence type="ECO:0000256" key="1">
    <source>
        <dbReference type="SAM" id="Phobius"/>
    </source>
</evidence>
<dbReference type="EMBL" id="VOLQ01000014">
    <property type="protein sequence ID" value="TWX67405.1"/>
    <property type="molecule type" value="Genomic_DNA"/>
</dbReference>
<dbReference type="Proteomes" id="UP000321525">
    <property type="component" value="Unassembled WGS sequence"/>
</dbReference>
<organism evidence="3 5">
    <name type="scientific">Colwellia hornerae</name>
    <dbReference type="NCBI Taxonomy" id="89402"/>
    <lineage>
        <taxon>Bacteria</taxon>
        <taxon>Pseudomonadati</taxon>
        <taxon>Pseudomonadota</taxon>
        <taxon>Gammaproteobacteria</taxon>
        <taxon>Alteromonadales</taxon>
        <taxon>Colwelliaceae</taxon>
        <taxon>Colwellia</taxon>
    </lineage>
</organism>
<dbReference type="InterPro" id="IPR011990">
    <property type="entry name" value="TPR-like_helical_dom_sf"/>
</dbReference>
<dbReference type="PANTHER" id="PTHR45588:SF1">
    <property type="entry name" value="WW DOMAIN-CONTAINING PROTEIN"/>
    <property type="match status" value="1"/>
</dbReference>